<gene>
    <name evidence="1" type="ORF">K469DRAFT_175414</name>
</gene>
<evidence type="ECO:0000313" key="1">
    <source>
        <dbReference type="EMBL" id="KAF2184894.1"/>
    </source>
</evidence>
<accession>A0A6A6DZA3</accession>
<organism evidence="1 2">
    <name type="scientific">Zopfia rhizophila CBS 207.26</name>
    <dbReference type="NCBI Taxonomy" id="1314779"/>
    <lineage>
        <taxon>Eukaryota</taxon>
        <taxon>Fungi</taxon>
        <taxon>Dikarya</taxon>
        <taxon>Ascomycota</taxon>
        <taxon>Pezizomycotina</taxon>
        <taxon>Dothideomycetes</taxon>
        <taxon>Dothideomycetes incertae sedis</taxon>
        <taxon>Zopfiaceae</taxon>
        <taxon>Zopfia</taxon>
    </lineage>
</organism>
<keyword evidence="2" id="KW-1185">Reference proteome</keyword>
<dbReference type="AlphaFoldDB" id="A0A6A6DZA3"/>
<reference evidence="1" key="1">
    <citation type="journal article" date="2020" name="Stud. Mycol.">
        <title>101 Dothideomycetes genomes: a test case for predicting lifestyles and emergence of pathogens.</title>
        <authorList>
            <person name="Haridas S."/>
            <person name="Albert R."/>
            <person name="Binder M."/>
            <person name="Bloem J."/>
            <person name="Labutti K."/>
            <person name="Salamov A."/>
            <person name="Andreopoulos B."/>
            <person name="Baker S."/>
            <person name="Barry K."/>
            <person name="Bills G."/>
            <person name="Bluhm B."/>
            <person name="Cannon C."/>
            <person name="Castanera R."/>
            <person name="Culley D."/>
            <person name="Daum C."/>
            <person name="Ezra D."/>
            <person name="Gonzalez J."/>
            <person name="Henrissat B."/>
            <person name="Kuo A."/>
            <person name="Liang C."/>
            <person name="Lipzen A."/>
            <person name="Lutzoni F."/>
            <person name="Magnuson J."/>
            <person name="Mondo S."/>
            <person name="Nolan M."/>
            <person name="Ohm R."/>
            <person name="Pangilinan J."/>
            <person name="Park H.-J."/>
            <person name="Ramirez L."/>
            <person name="Alfaro M."/>
            <person name="Sun H."/>
            <person name="Tritt A."/>
            <person name="Yoshinaga Y."/>
            <person name="Zwiers L.-H."/>
            <person name="Turgeon B."/>
            <person name="Goodwin S."/>
            <person name="Spatafora J."/>
            <person name="Crous P."/>
            <person name="Grigoriev I."/>
        </authorList>
    </citation>
    <scope>NUCLEOTIDE SEQUENCE</scope>
    <source>
        <strain evidence="1">CBS 207.26</strain>
    </source>
</reference>
<name>A0A6A6DZA3_9PEZI</name>
<proteinExistence type="predicted"/>
<evidence type="ECO:0000313" key="2">
    <source>
        <dbReference type="Proteomes" id="UP000800200"/>
    </source>
</evidence>
<dbReference type="Proteomes" id="UP000800200">
    <property type="component" value="Unassembled WGS sequence"/>
</dbReference>
<sequence length="221" mass="25008">MTEAFQLATARLEAKGMPRAVDSLSEFLTASPNINCILAPEGIPILAKKTSCNVLLVQSPSSGALFEEVDAELKKLKESCFGFCNRQLCGARAEAAGDIFHYIFGVDVRKGIEGDGYEVCTFVFLIFWDSAEAMRRFKDPGQESFGKDRQKIDEDWWTREVLGRVEKFKDRGAWVRTGTLDFDIRSRFHQDWTPTVDERGKSLDDKVRTVKDRFLNAFCGK</sequence>
<dbReference type="EMBL" id="ML994636">
    <property type="protein sequence ID" value="KAF2184894.1"/>
    <property type="molecule type" value="Genomic_DNA"/>
</dbReference>
<protein>
    <submittedName>
        <fullName evidence="1">Uncharacterized protein</fullName>
    </submittedName>
</protein>
<dbReference type="OrthoDB" id="3792212at2759"/>